<dbReference type="PANTHER" id="PTHR23147">
    <property type="entry name" value="SERINE/ARGININE RICH SPLICING FACTOR"/>
    <property type="match status" value="1"/>
</dbReference>
<proteinExistence type="predicted"/>
<feature type="region of interest" description="Disordered" evidence="5">
    <location>
        <begin position="1"/>
        <end position="38"/>
    </location>
</feature>
<evidence type="ECO:0000313" key="7">
    <source>
        <dbReference type="EMBL" id="MED6170487.1"/>
    </source>
</evidence>
<dbReference type="PROSITE" id="PS50102">
    <property type="entry name" value="RRM"/>
    <property type="match status" value="1"/>
</dbReference>
<keyword evidence="8" id="KW-1185">Reference proteome</keyword>
<gene>
    <name evidence="7" type="ORF">PIB30_031475</name>
</gene>
<dbReference type="InterPro" id="IPR035979">
    <property type="entry name" value="RBD_domain_sf"/>
</dbReference>
<dbReference type="SUPFAM" id="SSF54928">
    <property type="entry name" value="RNA-binding domain, RBD"/>
    <property type="match status" value="1"/>
</dbReference>
<keyword evidence="3" id="KW-0508">mRNA splicing</keyword>
<name>A0ABU6VBZ6_9FABA</name>
<protein>
    <recommendedName>
        <fullName evidence="6">RRM domain-containing protein</fullName>
    </recommendedName>
</protein>
<accession>A0ABU6VBZ6</accession>
<dbReference type="Gene3D" id="3.30.70.330">
    <property type="match status" value="1"/>
</dbReference>
<dbReference type="CDD" id="cd00590">
    <property type="entry name" value="RRM_SF"/>
    <property type="match status" value="1"/>
</dbReference>
<evidence type="ECO:0000256" key="5">
    <source>
        <dbReference type="SAM" id="MobiDB-lite"/>
    </source>
</evidence>
<dbReference type="EMBL" id="JASCZI010151170">
    <property type="protein sequence ID" value="MED6170487.1"/>
    <property type="molecule type" value="Genomic_DNA"/>
</dbReference>
<evidence type="ECO:0000256" key="4">
    <source>
        <dbReference type="PROSITE-ProRule" id="PRU00176"/>
    </source>
</evidence>
<feature type="compositionally biased region" description="Basic and acidic residues" evidence="5">
    <location>
        <begin position="14"/>
        <end position="36"/>
    </location>
</feature>
<sequence>MRGSERGNGGRRVVWHESRIHSEGSGHAEGRNKEESGDGFASGVWRNNFWDGLWSGSRNDIFNKNRTLFTAFVDNLSPTTTKRNMYKEFGKDGYIKDIYVSRKRRRETNGTFAFVRFCNYGSMRRAVVRTNGMYWNRRKIFVSMSKFTRDSGSRATEKEAAIGGGTNHQQDTKVSTRKEVHGVWAEDQKEKLQRSLLGVCVEPIQFRRVMNRLLEEWSGPGSIECQDVGPYRCLVTFSSPEIRDAAMNDDLLLSSFDEVRPHWGFVGSLSRRIWVEIMGLSMNILCGVVGENSDGSCPFSPGFGPYVDQIDVHRELVRAQLSPHIAEGNPDSLAEREATRLAIGASSAVSRLGDDDTELVGEDVSDETLYKINVEALKGGAFGDANGVFDENEVSSAMRTNLVRAEVVLGEGARDQSPPLALPFSAVIGGRGSPRESSGTGVWDEADDQCLGLLDDLSDDVREEEDSSEIVAAREVWNRGGLSFVRSDEEEIVDRLTNRKKGGQKSIQEAETSKKAAMHSGKNICY</sequence>
<feature type="domain" description="RRM" evidence="6">
    <location>
        <begin position="69"/>
        <end position="147"/>
    </location>
</feature>
<keyword evidence="2" id="KW-0747">Spliceosome</keyword>
<dbReference type="InterPro" id="IPR050907">
    <property type="entry name" value="SRSF"/>
</dbReference>
<dbReference type="Proteomes" id="UP001341840">
    <property type="component" value="Unassembled WGS sequence"/>
</dbReference>
<feature type="region of interest" description="Disordered" evidence="5">
    <location>
        <begin position="499"/>
        <end position="526"/>
    </location>
</feature>
<dbReference type="Pfam" id="PF00076">
    <property type="entry name" value="RRM_1"/>
    <property type="match status" value="1"/>
</dbReference>
<keyword evidence="1" id="KW-0507">mRNA processing</keyword>
<dbReference type="InterPro" id="IPR012677">
    <property type="entry name" value="Nucleotide-bd_a/b_plait_sf"/>
</dbReference>
<evidence type="ECO:0000256" key="3">
    <source>
        <dbReference type="ARBA" id="ARBA00023187"/>
    </source>
</evidence>
<evidence type="ECO:0000259" key="6">
    <source>
        <dbReference type="PROSITE" id="PS50102"/>
    </source>
</evidence>
<evidence type="ECO:0000256" key="2">
    <source>
        <dbReference type="ARBA" id="ARBA00022728"/>
    </source>
</evidence>
<dbReference type="SMART" id="SM00360">
    <property type="entry name" value="RRM"/>
    <property type="match status" value="1"/>
</dbReference>
<evidence type="ECO:0000313" key="8">
    <source>
        <dbReference type="Proteomes" id="UP001341840"/>
    </source>
</evidence>
<keyword evidence="4" id="KW-0694">RNA-binding</keyword>
<organism evidence="7 8">
    <name type="scientific">Stylosanthes scabra</name>
    <dbReference type="NCBI Taxonomy" id="79078"/>
    <lineage>
        <taxon>Eukaryota</taxon>
        <taxon>Viridiplantae</taxon>
        <taxon>Streptophyta</taxon>
        <taxon>Embryophyta</taxon>
        <taxon>Tracheophyta</taxon>
        <taxon>Spermatophyta</taxon>
        <taxon>Magnoliopsida</taxon>
        <taxon>eudicotyledons</taxon>
        <taxon>Gunneridae</taxon>
        <taxon>Pentapetalae</taxon>
        <taxon>rosids</taxon>
        <taxon>fabids</taxon>
        <taxon>Fabales</taxon>
        <taxon>Fabaceae</taxon>
        <taxon>Papilionoideae</taxon>
        <taxon>50 kb inversion clade</taxon>
        <taxon>dalbergioids sensu lato</taxon>
        <taxon>Dalbergieae</taxon>
        <taxon>Pterocarpus clade</taxon>
        <taxon>Stylosanthes</taxon>
    </lineage>
</organism>
<evidence type="ECO:0000256" key="1">
    <source>
        <dbReference type="ARBA" id="ARBA00022664"/>
    </source>
</evidence>
<dbReference type="InterPro" id="IPR000504">
    <property type="entry name" value="RRM_dom"/>
</dbReference>
<reference evidence="7 8" key="1">
    <citation type="journal article" date="2023" name="Plants (Basel)">
        <title>Bridging the Gap: Combining Genomics and Transcriptomics Approaches to Understand Stylosanthes scabra, an Orphan Legume from the Brazilian Caatinga.</title>
        <authorList>
            <person name="Ferreira-Neto J.R.C."/>
            <person name="da Silva M.D."/>
            <person name="Binneck E."/>
            <person name="de Melo N.F."/>
            <person name="da Silva R.H."/>
            <person name="de Melo A.L.T.M."/>
            <person name="Pandolfi V."/>
            <person name="Bustamante F.O."/>
            <person name="Brasileiro-Vidal A.C."/>
            <person name="Benko-Iseppon A.M."/>
        </authorList>
    </citation>
    <scope>NUCLEOTIDE SEQUENCE [LARGE SCALE GENOMIC DNA]</scope>
    <source>
        <tissue evidence="7">Leaves</tissue>
    </source>
</reference>
<comment type="caution">
    <text evidence="7">The sequence shown here is derived from an EMBL/GenBank/DDBJ whole genome shotgun (WGS) entry which is preliminary data.</text>
</comment>